<dbReference type="PIRSF" id="PIRSF001267">
    <property type="entry name" value="Pyrophosphatase_GppA_Ppx"/>
    <property type="match status" value="1"/>
</dbReference>
<protein>
    <submittedName>
        <fullName evidence="4">Exopolyphosphatase/guanosine-5'-triphosphate,3'-diphosphate pyrophosphatase</fullName>
        <ecNumber evidence="4">3.6.1.11</ecNumber>
        <ecNumber evidence="4">3.6.1.40</ecNumber>
    </submittedName>
</protein>
<accession>A0AAU9CAP7</accession>
<keyword evidence="1 4" id="KW-0378">Hydrolase</keyword>
<dbReference type="InterPro" id="IPR003695">
    <property type="entry name" value="Ppx_GppA_N"/>
</dbReference>
<dbReference type="Gene3D" id="1.10.3210.10">
    <property type="entry name" value="Hypothetical protein af1432"/>
    <property type="match status" value="1"/>
</dbReference>
<dbReference type="Pfam" id="PF21447">
    <property type="entry name" value="Ppx-GppA_III"/>
    <property type="match status" value="1"/>
</dbReference>
<dbReference type="SUPFAM" id="SSF109604">
    <property type="entry name" value="HD-domain/PDEase-like"/>
    <property type="match status" value="1"/>
</dbReference>
<evidence type="ECO:0000259" key="2">
    <source>
        <dbReference type="Pfam" id="PF02541"/>
    </source>
</evidence>
<evidence type="ECO:0000256" key="1">
    <source>
        <dbReference type="ARBA" id="ARBA00022801"/>
    </source>
</evidence>
<dbReference type="EMBL" id="AP024718">
    <property type="protein sequence ID" value="BCX89027.1"/>
    <property type="molecule type" value="Genomic_DNA"/>
</dbReference>
<evidence type="ECO:0000313" key="4">
    <source>
        <dbReference type="EMBL" id="BCX89027.1"/>
    </source>
</evidence>
<gene>
    <name evidence="4" type="ORF">MIN45_P1397</name>
</gene>
<keyword evidence="5" id="KW-1185">Reference proteome</keyword>
<sequence length="508" mass="56491">MEFRVPESSPLHAVIDIGSNAVRLRVGALGHGGRLDIIEAIRAPVRLGQDAFGRGRLGEDTIARALETFRDFRHLLERKHVPLTQVRAIATSAMREAENRQALIEQVKAETGIVIEVISGTEEARLISLAVRHALPELEKRNAFHIDIGGGSVEFVVLERGQVTALESLKMGTVRLLSRFGGEDQKRFVRLLDEFFDANAGKIRELVDGTPIDIAVGTGGNIEALGQLGRQLLDTGSPKRLKYGQLKALCKRLDALSYEERLEQLKLRPDRADVIIPASHVLRQVLKLVGKPDLLIPGVGLAEGALLDLLQRRRGNAHQDALAWAASVARKYRVDREHADQVRHLALQLFDQLTPVHGLPARDRLLLELAALLHEIGIFVRPDGHHRHAHYLLSAMPMLGISDAEQRLLALVVRCQRKKLPDGDDPLLAPLDKKARERWLKLVALLRLAIAFDKERCGGVAEIHCHFDGKRIEIRCLGKGDLLLERWAALRQKDIAEKALGHPIDIEL</sequence>
<feature type="domain" description="Ppx/GppA phosphatase C-terminal" evidence="3">
    <location>
        <begin position="326"/>
        <end position="465"/>
    </location>
</feature>
<dbReference type="AlphaFoldDB" id="A0AAU9CAP7"/>
<dbReference type="InterPro" id="IPR050273">
    <property type="entry name" value="GppA/Ppx_hydrolase"/>
</dbReference>
<dbReference type="EC" id="3.6.1.40" evidence="4"/>
<name>A0AAU9CAP7_9GAMM</name>
<feature type="domain" description="Ppx/GppA phosphatase N-terminal" evidence="2">
    <location>
        <begin position="33"/>
        <end position="312"/>
    </location>
</feature>
<dbReference type="Gene3D" id="3.30.420.40">
    <property type="match status" value="1"/>
</dbReference>
<dbReference type="Proteomes" id="UP001321450">
    <property type="component" value="Chromosome"/>
</dbReference>
<organism evidence="4 5">
    <name type="scientific">Methylomarinovum tepidoasis</name>
    <dbReference type="NCBI Taxonomy" id="2840183"/>
    <lineage>
        <taxon>Bacteria</taxon>
        <taxon>Pseudomonadati</taxon>
        <taxon>Pseudomonadota</taxon>
        <taxon>Gammaproteobacteria</taxon>
        <taxon>Methylococcales</taxon>
        <taxon>Methylothermaceae</taxon>
        <taxon>Methylomarinovum</taxon>
    </lineage>
</organism>
<dbReference type="PANTHER" id="PTHR30005:SF0">
    <property type="entry name" value="RETROGRADE REGULATION PROTEIN 2"/>
    <property type="match status" value="1"/>
</dbReference>
<dbReference type="EC" id="3.6.1.11" evidence="4"/>
<evidence type="ECO:0000313" key="5">
    <source>
        <dbReference type="Proteomes" id="UP001321450"/>
    </source>
</evidence>
<dbReference type="InterPro" id="IPR030673">
    <property type="entry name" value="PyroPPase_GppA_Ppx"/>
</dbReference>
<dbReference type="Pfam" id="PF02541">
    <property type="entry name" value="Ppx-GppA"/>
    <property type="match status" value="1"/>
</dbReference>
<proteinExistence type="predicted"/>
<evidence type="ECO:0000259" key="3">
    <source>
        <dbReference type="Pfam" id="PF21447"/>
    </source>
</evidence>
<reference evidence="5" key="1">
    <citation type="journal article" date="2024" name="Int. J. Syst. Evol. Microbiol.">
        <title>Methylomarinovum tepidoasis sp. nov., a moderately thermophilic methanotroph of the family Methylothermaceae isolated from a deep-sea hydrothermal field.</title>
        <authorList>
            <person name="Hirayama H."/>
            <person name="Takaki Y."/>
            <person name="Abe M."/>
            <person name="Miyazaki M."/>
            <person name="Uematsu K."/>
            <person name="Matsui Y."/>
            <person name="Takai K."/>
        </authorList>
    </citation>
    <scope>NUCLEOTIDE SEQUENCE [LARGE SCALE GENOMIC DNA]</scope>
    <source>
        <strain evidence="5">IN45</strain>
    </source>
</reference>
<dbReference type="CDD" id="cd24006">
    <property type="entry name" value="ASKHA_NBD_PPX_GppA"/>
    <property type="match status" value="1"/>
</dbReference>
<dbReference type="Gene3D" id="3.30.420.150">
    <property type="entry name" value="Exopolyphosphatase. Domain 2"/>
    <property type="match status" value="1"/>
</dbReference>
<dbReference type="GO" id="GO:0004309">
    <property type="term" value="F:exopolyphosphatase activity"/>
    <property type="evidence" value="ECO:0007669"/>
    <property type="project" value="UniProtKB-EC"/>
</dbReference>
<dbReference type="GO" id="GO:0008894">
    <property type="term" value="F:guanosine-5'-triphosphate,3'-diphosphate diphosphatase activity"/>
    <property type="evidence" value="ECO:0007669"/>
    <property type="project" value="UniProtKB-EC"/>
</dbReference>
<dbReference type="SUPFAM" id="SSF53067">
    <property type="entry name" value="Actin-like ATPase domain"/>
    <property type="match status" value="2"/>
</dbReference>
<dbReference type="KEGG" id="meiy:MIN45_P1397"/>
<dbReference type="InterPro" id="IPR048950">
    <property type="entry name" value="Ppx_GppA_C"/>
</dbReference>
<dbReference type="InterPro" id="IPR043129">
    <property type="entry name" value="ATPase_NBD"/>
</dbReference>
<dbReference type="PANTHER" id="PTHR30005">
    <property type="entry name" value="EXOPOLYPHOSPHATASE"/>
    <property type="match status" value="1"/>
</dbReference>